<dbReference type="SMART" id="SM00456">
    <property type="entry name" value="WW"/>
    <property type="match status" value="1"/>
</dbReference>
<feature type="domain" description="WW" evidence="16">
    <location>
        <begin position="322"/>
        <end position="355"/>
    </location>
</feature>
<dbReference type="InterPro" id="IPR036020">
    <property type="entry name" value="WW_dom_sf"/>
</dbReference>
<dbReference type="PANTHER" id="PTHR23065">
    <property type="entry name" value="PROLINE-SERINE-THREONINE PHOSPHATASE INTERACTING PROTEIN 1"/>
    <property type="match status" value="1"/>
</dbReference>
<feature type="domain" description="SH3" evidence="15">
    <location>
        <begin position="240"/>
        <end position="307"/>
    </location>
</feature>
<dbReference type="PROSITE" id="PS51741">
    <property type="entry name" value="F_BAR"/>
    <property type="match status" value="1"/>
</dbReference>
<dbReference type="InterPro" id="IPR011992">
    <property type="entry name" value="EF-hand-dom_pair"/>
</dbReference>
<comment type="function">
    <text evidence="9">May play a role in promoting maturation and morphological differentiation of cerebellar neurons.</text>
</comment>
<dbReference type="Pfam" id="PF16623">
    <property type="entry name" value="WW_FCH_linker"/>
    <property type="match status" value="1"/>
</dbReference>
<dbReference type="PROSITE" id="PS01159">
    <property type="entry name" value="WW_DOMAIN_1"/>
    <property type="match status" value="1"/>
</dbReference>
<dbReference type="PROSITE" id="PS50002">
    <property type="entry name" value="SH3"/>
    <property type="match status" value="1"/>
</dbReference>
<keyword evidence="6" id="KW-0221">Differentiation</keyword>
<dbReference type="InterPro" id="IPR036028">
    <property type="entry name" value="SH3-like_dom_sf"/>
</dbReference>
<feature type="compositionally biased region" description="Pro residues" evidence="14">
    <location>
        <begin position="84"/>
        <end position="97"/>
    </location>
</feature>
<reference evidence="18" key="3">
    <citation type="submission" date="2025-09" db="UniProtKB">
        <authorList>
            <consortium name="Ensembl"/>
        </authorList>
    </citation>
    <scope>IDENTIFICATION</scope>
</reference>
<dbReference type="GO" id="GO:0048268">
    <property type="term" value="P:clathrin coat assembly"/>
    <property type="evidence" value="ECO:0007669"/>
    <property type="project" value="TreeGrafter"/>
</dbReference>
<keyword evidence="8 12" id="KW-0175">Coiled coil</keyword>
<dbReference type="Pfam" id="PF00397">
    <property type="entry name" value="WW"/>
    <property type="match status" value="1"/>
</dbReference>
<dbReference type="PROSITE" id="PS50020">
    <property type="entry name" value="WW_DOMAIN_2"/>
    <property type="match status" value="1"/>
</dbReference>
<feature type="compositionally biased region" description="Basic and acidic residues" evidence="14">
    <location>
        <begin position="202"/>
        <end position="218"/>
    </location>
</feature>
<dbReference type="Bgee" id="ENSMFAG00000003917">
    <property type="expression patterns" value="Expressed in cerebellum and 13 other cell types or tissues"/>
</dbReference>
<dbReference type="InterPro" id="IPR001452">
    <property type="entry name" value="SH3_domain"/>
</dbReference>
<dbReference type="GO" id="GO:0072583">
    <property type="term" value="P:clathrin-dependent endocytosis"/>
    <property type="evidence" value="ECO:0007669"/>
    <property type="project" value="TreeGrafter"/>
</dbReference>
<evidence type="ECO:0000256" key="12">
    <source>
        <dbReference type="PROSITE-ProRule" id="PRU01077"/>
    </source>
</evidence>
<evidence type="ECO:0000259" key="15">
    <source>
        <dbReference type="PROSITE" id="PS50002"/>
    </source>
</evidence>
<dbReference type="SMART" id="SM00326">
    <property type="entry name" value="SH3"/>
    <property type="match status" value="1"/>
</dbReference>
<reference evidence="18" key="2">
    <citation type="submission" date="2025-08" db="UniProtKB">
        <authorList>
            <consortium name="Ensembl"/>
        </authorList>
    </citation>
    <scope>IDENTIFICATION</scope>
</reference>
<dbReference type="SUPFAM" id="SSF47473">
    <property type="entry name" value="EF-hand"/>
    <property type="match status" value="1"/>
</dbReference>
<sequence>MTTTNDPSQTPRRSRPYVTGRQAYKAGTELGRFHSRGPRRWGREWEPLSPVTGPSARERAALRGRGRPGPAPARPLARQRDPARPPGRQPSPRPPAAPSRAAESCRGGCSGSHLPGGAAHFRAPGRLRPWPALAAAARVPRSREVVSGARGAWVSPPEPRPQPRAGIRELPGPGRRRSLCEANESPLPCAGASPACPGTPAHPRDGARPERGSPERRAPGTLRSRCPARGARRGCRLLCEPGRQGHVRRSLPDPVPLLWGAARPGLRFAAGELITLLQVPDGGWWEGEKEDGLRGWFPASYVQLLEKPGMVPPPPGEESQTVILPPGWQSYLSPQGRRYYVNTTTNETTWERPSSSPGIPASPGSHRSSLPPAVNGYHASGTPAHPPETAHMSVRKSTGDSQNLGSSSPSKKQSKENTITINCVTFPHPDTMPEQQLLKPTEWSYCDYFWADKKDPQGNGTVAGFELLLQKQLKGKQMQKEMSEFIRERIKIEEDYAKNLAKLSQNSLASQEEGSLGEAWAQVKKSLADEAEVHLKFSAKLHSEVEKPLMNFRENFKKDMKKCDHHIADLRKQLASRYASVEKARKALTERQRDLEMKTQQLEIKLSNKTEEDIKKARRKSTQAGDDLMRCVDLYNQAQSKWFEEMVTTTLELERLEVERVEMIRQHLCQYTQLRHETDMFNQSAIFKMITPEDVKLLPEDENTPEKRAEKIWKYFGKSDDDKLTEKEFIEGTLANKEILRLIQFEPQKVKEKIKNA</sequence>
<evidence type="ECO:0000256" key="9">
    <source>
        <dbReference type="ARBA" id="ARBA00055699"/>
    </source>
</evidence>
<accession>A0A2K5WD25</accession>
<dbReference type="InterPro" id="IPR027267">
    <property type="entry name" value="AH/BAR_dom_sf"/>
</dbReference>
<dbReference type="Gene3D" id="1.20.1270.60">
    <property type="entry name" value="Arfaptin homology (AH) domain/BAR domain"/>
    <property type="match status" value="1"/>
</dbReference>
<feature type="domain" description="F-BAR" evidence="17">
    <location>
        <begin position="441"/>
        <end position="701"/>
    </location>
</feature>
<keyword evidence="19" id="KW-1185">Reference proteome</keyword>
<evidence type="ECO:0000256" key="6">
    <source>
        <dbReference type="ARBA" id="ARBA00022782"/>
    </source>
</evidence>
<evidence type="ECO:0000313" key="18">
    <source>
        <dbReference type="Ensembl" id="ENSMFAP00000034956.2"/>
    </source>
</evidence>
<dbReference type="Gene3D" id="2.20.70.10">
    <property type="match status" value="1"/>
</dbReference>
<dbReference type="Pfam" id="PF14604">
    <property type="entry name" value="SH3_9"/>
    <property type="match status" value="1"/>
</dbReference>
<proteinExistence type="predicted"/>
<gene>
    <name evidence="18" type="primary">GAS7</name>
</gene>
<dbReference type="SUPFAM" id="SSF103657">
    <property type="entry name" value="BAR/IMD domain-like"/>
    <property type="match status" value="1"/>
</dbReference>
<dbReference type="InterPro" id="IPR001060">
    <property type="entry name" value="FCH_dom"/>
</dbReference>
<evidence type="ECO:0000256" key="13">
    <source>
        <dbReference type="SAM" id="Coils"/>
    </source>
</evidence>
<evidence type="ECO:0000256" key="11">
    <source>
        <dbReference type="PROSITE-ProRule" id="PRU00192"/>
    </source>
</evidence>
<comment type="subcellular location">
    <subcellularLocation>
        <location evidence="1">Cytoplasm</location>
    </subcellularLocation>
</comment>
<dbReference type="PRINTS" id="PR00450">
    <property type="entry name" value="RECOVERIN"/>
</dbReference>
<feature type="coiled-coil region" evidence="13">
    <location>
        <begin position="571"/>
        <end position="612"/>
    </location>
</feature>
<protein>
    <recommendedName>
        <fullName evidence="10">Growth arrest-specific protein 7</fullName>
    </recommendedName>
</protein>
<evidence type="ECO:0000259" key="16">
    <source>
        <dbReference type="PROSITE" id="PS50020"/>
    </source>
</evidence>
<reference evidence="18 19" key="1">
    <citation type="submission" date="2013-03" db="EMBL/GenBank/DDBJ databases">
        <authorList>
            <person name="Warren W."/>
            <person name="Wilson R.K."/>
        </authorList>
    </citation>
    <scope>NUCLEOTIDE SEQUENCE</scope>
</reference>
<evidence type="ECO:0000256" key="14">
    <source>
        <dbReference type="SAM" id="MobiDB-lite"/>
    </source>
</evidence>
<dbReference type="Pfam" id="PF00611">
    <property type="entry name" value="FCH"/>
    <property type="match status" value="1"/>
</dbReference>
<name>A0A2K5WD25_MACFA</name>
<evidence type="ECO:0000259" key="17">
    <source>
        <dbReference type="PROSITE" id="PS51741"/>
    </source>
</evidence>
<dbReference type="SMART" id="SM00055">
    <property type="entry name" value="FCH"/>
    <property type="match status" value="1"/>
</dbReference>
<evidence type="ECO:0000256" key="2">
    <source>
        <dbReference type="ARBA" id="ARBA00022443"/>
    </source>
</evidence>
<dbReference type="Proteomes" id="UP000233100">
    <property type="component" value="Chromosome 16"/>
</dbReference>
<organism evidence="18 19">
    <name type="scientific">Macaca fascicularis</name>
    <name type="common">Crab-eating macaque</name>
    <name type="synonym">Cynomolgus monkey</name>
    <dbReference type="NCBI Taxonomy" id="9541"/>
    <lineage>
        <taxon>Eukaryota</taxon>
        <taxon>Metazoa</taxon>
        <taxon>Chordata</taxon>
        <taxon>Craniata</taxon>
        <taxon>Vertebrata</taxon>
        <taxon>Euteleostomi</taxon>
        <taxon>Mammalia</taxon>
        <taxon>Eutheria</taxon>
        <taxon>Euarchontoglires</taxon>
        <taxon>Primates</taxon>
        <taxon>Haplorrhini</taxon>
        <taxon>Catarrhini</taxon>
        <taxon>Cercopithecidae</taxon>
        <taxon>Cercopithecinae</taxon>
        <taxon>Macaca</taxon>
    </lineage>
</organism>
<dbReference type="GO" id="GO:0005905">
    <property type="term" value="C:clathrin-coated pit"/>
    <property type="evidence" value="ECO:0007669"/>
    <property type="project" value="TreeGrafter"/>
</dbReference>
<evidence type="ECO:0000256" key="10">
    <source>
        <dbReference type="ARBA" id="ARBA00071534"/>
    </source>
</evidence>
<evidence type="ECO:0000256" key="4">
    <source>
        <dbReference type="ARBA" id="ARBA00022490"/>
    </source>
</evidence>
<evidence type="ECO:0000256" key="5">
    <source>
        <dbReference type="ARBA" id="ARBA00022553"/>
    </source>
</evidence>
<dbReference type="InterPro" id="IPR037957">
    <property type="entry name" value="GAS7_F-BAR"/>
</dbReference>
<feature type="region of interest" description="Disordered" evidence="14">
    <location>
        <begin position="1"/>
        <end position="125"/>
    </location>
</feature>
<evidence type="ECO:0000256" key="7">
    <source>
        <dbReference type="ARBA" id="ARBA00022902"/>
    </source>
</evidence>
<dbReference type="Gene3D" id="2.30.30.40">
    <property type="entry name" value="SH3 Domains"/>
    <property type="match status" value="1"/>
</dbReference>
<feature type="compositionally biased region" description="Polar residues" evidence="14">
    <location>
        <begin position="1"/>
        <end position="11"/>
    </location>
</feature>
<keyword evidence="4" id="KW-0963">Cytoplasm</keyword>
<evidence type="ECO:0000256" key="3">
    <source>
        <dbReference type="ARBA" id="ARBA00022473"/>
    </source>
</evidence>
<feature type="compositionally biased region" description="Polar residues" evidence="14">
    <location>
        <begin position="395"/>
        <end position="416"/>
    </location>
</feature>
<keyword evidence="5" id="KW-0597">Phosphoprotein</keyword>
<dbReference type="SUPFAM" id="SSF51045">
    <property type="entry name" value="WW domain"/>
    <property type="match status" value="1"/>
</dbReference>
<dbReference type="PANTHER" id="PTHR23065:SF57">
    <property type="entry name" value="GROWTH ARREST-SPECIFIC PROTEIN 7"/>
    <property type="match status" value="1"/>
</dbReference>
<feature type="compositionally biased region" description="Low complexity" evidence="14">
    <location>
        <begin position="353"/>
        <end position="365"/>
    </location>
</feature>
<evidence type="ECO:0000256" key="8">
    <source>
        <dbReference type="ARBA" id="ARBA00023054"/>
    </source>
</evidence>
<keyword evidence="7" id="KW-0524">Neurogenesis</keyword>
<dbReference type="SUPFAM" id="SSF50044">
    <property type="entry name" value="SH3-domain"/>
    <property type="match status" value="1"/>
</dbReference>
<dbReference type="GO" id="GO:0048812">
    <property type="term" value="P:neuron projection morphogenesis"/>
    <property type="evidence" value="ECO:0007669"/>
    <property type="project" value="TreeGrafter"/>
</dbReference>
<dbReference type="FunFam" id="2.20.70.10:FF:000033">
    <property type="entry name" value="Growth arrest specific 7"/>
    <property type="match status" value="1"/>
</dbReference>
<dbReference type="InterPro" id="IPR001202">
    <property type="entry name" value="WW_dom"/>
</dbReference>
<dbReference type="CDD" id="cd07649">
    <property type="entry name" value="F-BAR_GAS7"/>
    <property type="match status" value="1"/>
</dbReference>
<keyword evidence="2 11" id="KW-0728">SH3 domain</keyword>
<dbReference type="GO" id="GO:0030136">
    <property type="term" value="C:clathrin-coated vesicle"/>
    <property type="evidence" value="ECO:0007669"/>
    <property type="project" value="TreeGrafter"/>
</dbReference>
<dbReference type="InterPro" id="IPR031160">
    <property type="entry name" value="F_BAR_dom"/>
</dbReference>
<evidence type="ECO:0000256" key="1">
    <source>
        <dbReference type="ARBA" id="ARBA00004496"/>
    </source>
</evidence>
<dbReference type="GO" id="GO:0005886">
    <property type="term" value="C:plasma membrane"/>
    <property type="evidence" value="ECO:0007669"/>
    <property type="project" value="TreeGrafter"/>
</dbReference>
<dbReference type="FunFam" id="1.20.1270.60:FF:000024">
    <property type="entry name" value="growth arrest-specific protein 7 isoform X2"/>
    <property type="match status" value="1"/>
</dbReference>
<keyword evidence="3" id="KW-0217">Developmental protein</keyword>
<dbReference type="AlphaFoldDB" id="A0A2K5WD25"/>
<dbReference type="GeneTree" id="ENSGT00940000156268"/>
<feature type="region of interest" description="Disordered" evidence="14">
    <location>
        <begin position="345"/>
        <end position="416"/>
    </location>
</feature>
<evidence type="ECO:0000313" key="19">
    <source>
        <dbReference type="Proteomes" id="UP000233100"/>
    </source>
</evidence>
<feature type="region of interest" description="Disordered" evidence="14">
    <location>
        <begin position="137"/>
        <end position="226"/>
    </location>
</feature>
<dbReference type="Ensembl" id="ENSMFAT00000009188.2">
    <property type="protein sequence ID" value="ENSMFAP00000034956.2"/>
    <property type="gene ID" value="ENSMFAG00000003917.2"/>
</dbReference>